<dbReference type="EMBL" id="UPSH01000001">
    <property type="protein sequence ID" value="VBB17758.1"/>
    <property type="molecule type" value="Genomic_DNA"/>
</dbReference>
<comment type="caution">
    <text evidence="1">The sequence shown here is derived from an EMBL/GenBank/DDBJ whole genome shotgun (WGS) entry which is preliminary data.</text>
</comment>
<gene>
    <name evidence="1" type="ORF">YASMINEVIRUS_221</name>
</gene>
<name>A0A5K0U770_9VIRU</name>
<organism evidence="1 2">
    <name type="scientific">Yasminevirus sp. GU-2018</name>
    <dbReference type="NCBI Taxonomy" id="2420051"/>
    <lineage>
        <taxon>Viruses</taxon>
        <taxon>Varidnaviria</taxon>
        <taxon>Bamfordvirae</taxon>
        <taxon>Nucleocytoviricota</taxon>
        <taxon>Megaviricetes</taxon>
        <taxon>Imitervirales</taxon>
        <taxon>Mimiviridae</taxon>
        <taxon>Klosneuvirinae</taxon>
        <taxon>Yasminevirus</taxon>
        <taxon>Yasminevirus saudimassiliense</taxon>
    </lineage>
</organism>
<sequence length="1550" mass="171244">MSGENDYQSFYGDVIIPESGPATWNVKTAVASNSGLNKVTFTLVKAVKVNDFTIFQQDVMAVSVNPPFAVENTKLTASAEFQIAEQGIYKFRINHEYVTGPVGDPPTSASAIDIHLTAPFIVSKYPLRTYNVVGKPADNSGPATNTFYLGLSADFIKLITVDAPGVFNGSDTEFTFTVTNDAKDDFVKITGADYDYNSEIPVTFVRTDVGTQQNPVTYNLDFKLYYKTPNDPNEFRYINTAVVSSNDAVYPPTTYQFDFYHQGTKITNIDEKDPNLPALLKCFCGSGSCDSVEIQATDNTLYPPNTAVMVQFEWHPMRAPTDPEDVIDYGGLHVDNPTNLSIRPWMVKMNVGGVEVATRYLKIVKIYNLFTVSATPASDYLITRASSPNTIVTPTTQPTFGTTLTISIDNECNANTQDTTYDYYLIQGSSSMEMTGNPGIYVNNSSRTYTYSSLPSGTYYANIVDRKNNNTENRTIVIEDFVVPETNFTIDVNPVDTTKYTKTFVTDPSDQSEDIFIEDKYLVDTDRVPVKIVLTDADPTHTYTYCVLHNAQRLVTGTIKATEMDYDLPYGVYTIQVIDDDIEDPTKNKATRDVTVKRKVFTASVSSDWYEVLDGEEYGTENNPVIVRKCCYDGLITTVLNLNASNANIPLTTDVQWTINKTTDTSYINTYNNKAIFTVSDNSIVPGKYKITVEGSVNGEPFKQVRWISVVYDQDSIELFSIIYNNTTVQSGDTITIPVCDPKTVGIKLTTCERNHVGSGTIYTYKWTNTTTTTTGEIPDSNTTVSTNLALGQWKITVTATPNQPAIGPVVTQEKTIVINDAVMFDLFFYNSVTSNLMGQNLASYTSTFEEGGVVDIEAVLTNGYIDDCGVTPYKFVLEKKATNSSTYFVFRDYINATVKSFSIENLAVGVYRLRVSDNNSSEQIRSFEIMSTEPPKSLENVSITLTRSVNDPPTLTLDRIARGPTANKPRDVFSRETDPTKELLLDLDFVLLSGLSSTIPVSVNTFLRCCGEKFSCVFDVNAFANTFFNGTPGILVTLKVNNQTTGFYGTGSGVTSTVDPNLITIDKCPAGAYRVELDVTFPDTQTGVYVAYMTVHEPSLCSVSINPPIQYLSHNGASNGSLEVIFDKPATNWCGTNTPTYLYRWQRFNCDTDKYVDINPQTGSDLAFGEPIEYCADFAANLKAGRYRVIVNQVCIPLDYDCSNLPDELVASCDVVAEATICEPYVLQARLCPGAILDLNCHNDKSGAVRLWVTGGTMPYWYQLYVVDPCVQTRPDQNQEVSACGDGDLRGYVVCGDLNTDDTRCGLKAGRYIFKVTDANGCSAGVYFEIRQPPQLTVTVTTDPKLKCGNLVAHAVGGTPFADDGFSICCKDQNSSQQNILPRPENYIYRWVNKADQSGKVISEKHYIEGVETGEYEVTVSDSRCCKVTKSTFLVVDKTCDTSCKPDDDECDDSECNTTCRPKIPAIPFNPVKNDNYTKCRDFKVKVVKITVSASKFGIDVVTTGGRPSYTYVINNKTIPDPSRVAFPFGRQYKLKVTDGDGCIAETVF</sequence>
<evidence type="ECO:0000313" key="2">
    <source>
        <dbReference type="Proteomes" id="UP000594342"/>
    </source>
</evidence>
<dbReference type="Proteomes" id="UP000594342">
    <property type="component" value="Unassembled WGS sequence"/>
</dbReference>
<keyword evidence="2" id="KW-1185">Reference proteome</keyword>
<protein>
    <submittedName>
        <fullName evidence="1">Uncharacterized protein</fullName>
    </submittedName>
</protein>
<reference evidence="1 2" key="1">
    <citation type="submission" date="2018-10" db="EMBL/GenBank/DDBJ databases">
        <authorList>
            <consortium name="IHU Genomes"/>
        </authorList>
    </citation>
    <scope>NUCLEOTIDE SEQUENCE [LARGE SCALE GENOMIC DNA]</scope>
    <source>
        <strain evidence="1 2">A1</strain>
    </source>
</reference>
<proteinExistence type="predicted"/>
<evidence type="ECO:0000313" key="1">
    <source>
        <dbReference type="EMBL" id="VBB17758.1"/>
    </source>
</evidence>
<accession>A0A5K0U770</accession>